<dbReference type="Gene3D" id="1.10.10.60">
    <property type="entry name" value="Homeodomain-like"/>
    <property type="match status" value="1"/>
</dbReference>
<dbReference type="PROSITE" id="PS51718">
    <property type="entry name" value="G_DYNAMIN_2"/>
    <property type="match status" value="1"/>
</dbReference>
<dbReference type="SMART" id="SM00389">
    <property type="entry name" value="HOX"/>
    <property type="match status" value="1"/>
</dbReference>
<evidence type="ECO:0000256" key="6">
    <source>
        <dbReference type="ARBA" id="ARBA00023125"/>
    </source>
</evidence>
<evidence type="ECO:0000259" key="15">
    <source>
        <dbReference type="PROSITE" id="PS51057"/>
    </source>
</evidence>
<evidence type="ECO:0000256" key="8">
    <source>
        <dbReference type="ARBA" id="ARBA00023163"/>
    </source>
</evidence>
<dbReference type="PANTHER" id="PTHR45636">
    <property type="entry name" value="PAIRED BOX PROTEIN PAX-6-RELATED-RELATED"/>
    <property type="match status" value="1"/>
</dbReference>
<dbReference type="GO" id="GO:0005525">
    <property type="term" value="F:GTP binding"/>
    <property type="evidence" value="ECO:0007669"/>
    <property type="project" value="InterPro"/>
</dbReference>
<feature type="region of interest" description="Disordered" evidence="13">
    <location>
        <begin position="501"/>
        <end position="520"/>
    </location>
</feature>
<dbReference type="InterPro" id="IPR001356">
    <property type="entry name" value="HD"/>
</dbReference>
<dbReference type="SMART" id="SM00351">
    <property type="entry name" value="PAX"/>
    <property type="match status" value="1"/>
</dbReference>
<keyword evidence="3" id="KW-0217">Developmental protein</keyword>
<organism evidence="17 18">
    <name type="scientific">Scophthalmus maximus</name>
    <name type="common">Turbot</name>
    <name type="synonym">Psetta maxima</name>
    <dbReference type="NCBI Taxonomy" id="52904"/>
    <lineage>
        <taxon>Eukaryota</taxon>
        <taxon>Metazoa</taxon>
        <taxon>Chordata</taxon>
        <taxon>Craniata</taxon>
        <taxon>Vertebrata</taxon>
        <taxon>Euteleostomi</taxon>
        <taxon>Actinopterygii</taxon>
        <taxon>Neopterygii</taxon>
        <taxon>Teleostei</taxon>
        <taxon>Neoteleostei</taxon>
        <taxon>Acanthomorphata</taxon>
        <taxon>Carangaria</taxon>
        <taxon>Pleuronectiformes</taxon>
        <taxon>Pleuronectoidei</taxon>
        <taxon>Scophthalmidae</taxon>
        <taxon>Scophthalmus</taxon>
    </lineage>
</organism>
<evidence type="ECO:0000259" key="14">
    <source>
        <dbReference type="PROSITE" id="PS50071"/>
    </source>
</evidence>
<dbReference type="EMBL" id="VEVO01000010">
    <property type="protein sequence ID" value="KAF0036541.1"/>
    <property type="molecule type" value="Genomic_DNA"/>
</dbReference>
<evidence type="ECO:0000256" key="5">
    <source>
        <dbReference type="ARBA" id="ARBA00023015"/>
    </source>
</evidence>
<name>A0A6A4SZW8_SCOMX</name>
<dbReference type="PROSITE" id="PS50071">
    <property type="entry name" value="HOMEOBOX_2"/>
    <property type="match status" value="1"/>
</dbReference>
<dbReference type="Pfam" id="PF00046">
    <property type="entry name" value="Homeodomain"/>
    <property type="match status" value="1"/>
</dbReference>
<dbReference type="Gene3D" id="3.40.50.300">
    <property type="entry name" value="P-loop containing nucleotide triphosphate hydrolases"/>
    <property type="match status" value="1"/>
</dbReference>
<dbReference type="InterPro" id="IPR043182">
    <property type="entry name" value="PAIRED_DNA-bd_dom"/>
</dbReference>
<dbReference type="GO" id="GO:0000981">
    <property type="term" value="F:DNA-binding transcription factor activity, RNA polymerase II-specific"/>
    <property type="evidence" value="ECO:0007669"/>
    <property type="project" value="InterPro"/>
</dbReference>
<feature type="DNA-binding region" description="Homeobox" evidence="10">
    <location>
        <begin position="809"/>
        <end position="868"/>
    </location>
</feature>
<evidence type="ECO:0000256" key="11">
    <source>
        <dbReference type="RuleBase" id="RU000682"/>
    </source>
</evidence>
<dbReference type="Gene3D" id="1.20.5.110">
    <property type="match status" value="1"/>
</dbReference>
<protein>
    <submittedName>
        <fullName evidence="17">Uncharacterized protein</fullName>
    </submittedName>
</protein>
<evidence type="ECO:0000259" key="16">
    <source>
        <dbReference type="PROSITE" id="PS51718"/>
    </source>
</evidence>
<feature type="region of interest" description="Disordered" evidence="13">
    <location>
        <begin position="889"/>
        <end position="944"/>
    </location>
</feature>
<evidence type="ECO:0000256" key="12">
    <source>
        <dbReference type="SAM" id="Coils"/>
    </source>
</evidence>
<keyword evidence="12" id="KW-0175">Coiled coil</keyword>
<evidence type="ECO:0000313" key="18">
    <source>
        <dbReference type="Proteomes" id="UP000438429"/>
    </source>
</evidence>
<keyword evidence="6 10" id="KW-0238">DNA-binding</keyword>
<keyword evidence="7 10" id="KW-0371">Homeobox</keyword>
<dbReference type="CDD" id="cd00131">
    <property type="entry name" value="PAX"/>
    <property type="match status" value="1"/>
</dbReference>
<dbReference type="FunFam" id="1.10.10.10:FF:000080">
    <property type="entry name" value="paired box protein Pax-3 isoform X2"/>
    <property type="match status" value="1"/>
</dbReference>
<dbReference type="Proteomes" id="UP000438429">
    <property type="component" value="Unassembled WGS sequence"/>
</dbReference>
<sequence>MSLVFPRPNTNAIHGKKDKRLMAEVNASPLKHFVTAKKKINGIFEQLGAYIKESSSFLEDAYKNDELDPVTTEEQVQEVRAFLAKVAGIGEVLARRHMKVVFFGSPGIDVTTELDSWIDKFCLDADVFVLVANSESTLMQTEKSFFHKVNERLSSPNIFILNNRWDASASEPEYMEEVRRQHMDRCTNFLVDELAVVDRTQASDRIFFVSAKEVLQARVQKAQGMPEAGGALAEGFQARMFEFQNFERRFEELHRHIEEGLGKNMSQRCSTSITSALQATHTDMIVREQVDKLVPRQCFSLSYDLACDKLCSDFQEDISFHFSLGWTMLVNRFLGPKNTRRALMGYKDQVPRPMALTPVSTSMPPFPQSSVTQEELMVSMIWKAVGWRLIALSVGLYGLLYVYERLTWTTRAKERAFKRQFVDYASEKLQLIVSYTGSNCSHQVQQELAGVFAQLCQQVDVTRQNLEDEITDMNRKMELLDSLQSRAKLLRLHTASPRTHSHWFNVTSNPSKPAAGSEKKCKVGSNTGDIIQLLRIIITITLSTFTPVKNCPMNRRFRQTPSKRNASCMVDLRCLIHKMATLMVEVALSRMKSPDERDDEACSSSPHDLSVRQYDLQVLSSVLSTPLGQGRVNQLGGVFINGRPLPNHIRHKIVEMAHHGIRPCVISRQLRVSHGCVSKILCRYQETGSIRPGAIGGSKPRQVATPDVEKRIEEYKRDNPGMFSWEIRDKLLKDGVCDRSTVPSVSSISRVLRARFGKKDEEDECDKKDEDGEKKTKHSIDGILGDKGSRMDEMSDVESEPDLPLKRKQRRSRTTFTAEQLEELEKAFERTHYPDIYTREELAQRTKLTEARVQVWFSNRRARWRKQAGANQLAAFNHLLPGGFPPTGMPTLPTYQLPESSYQTNGLSQDGGGTVHRPQPLPPSTMHQSSLSNTDSSSAYGLSSSRHGFSTYSDTFMNSVAPSNHVNPVSNGLPPQVMSILSNPSGVPSQPQHDFSISPLHSALDSSPSNAISASCAQRAAEASIKTVDSLPSSQSYCPPTYSTSSYSMDSAVAAAGYQYSQYGQTAVDYLAKNVSLSSQRRMKLADHSAVLGLLQVETGQAY</sequence>
<dbReference type="PROSITE" id="PS00027">
    <property type="entry name" value="HOMEOBOX_1"/>
    <property type="match status" value="1"/>
</dbReference>
<dbReference type="PRINTS" id="PR00027">
    <property type="entry name" value="PAIREDBOX"/>
</dbReference>
<dbReference type="InterPro" id="IPR017970">
    <property type="entry name" value="Homeobox_CS"/>
</dbReference>
<feature type="domain" description="Paired" evidence="15">
    <location>
        <begin position="628"/>
        <end position="755"/>
    </location>
</feature>
<dbReference type="Pfam" id="PF12360">
    <property type="entry name" value="Pax7"/>
    <property type="match status" value="1"/>
</dbReference>
<feature type="region of interest" description="Disordered" evidence="13">
    <location>
        <begin position="759"/>
        <end position="814"/>
    </location>
</feature>
<gene>
    <name evidence="17" type="ORF">F2P81_011853</name>
</gene>
<feature type="domain" description="Homeobox" evidence="14">
    <location>
        <begin position="807"/>
        <end position="867"/>
    </location>
</feature>
<evidence type="ECO:0000256" key="10">
    <source>
        <dbReference type="PROSITE-ProRule" id="PRU00108"/>
    </source>
</evidence>
<dbReference type="InterPro" id="IPR001523">
    <property type="entry name" value="Paired_dom"/>
</dbReference>
<dbReference type="GO" id="GO:0000978">
    <property type="term" value="F:RNA polymerase II cis-regulatory region sequence-specific DNA binding"/>
    <property type="evidence" value="ECO:0007669"/>
    <property type="project" value="TreeGrafter"/>
</dbReference>
<evidence type="ECO:0000256" key="2">
    <source>
        <dbReference type="ARBA" id="ARBA00005733"/>
    </source>
</evidence>
<dbReference type="PANTHER" id="PTHR45636:SF45">
    <property type="entry name" value="PAIRED BOX 7B"/>
    <property type="match status" value="1"/>
</dbReference>
<evidence type="ECO:0000313" key="17">
    <source>
        <dbReference type="EMBL" id="KAF0036541.1"/>
    </source>
</evidence>
<evidence type="ECO:0000256" key="13">
    <source>
        <dbReference type="SAM" id="MobiDB-lite"/>
    </source>
</evidence>
<dbReference type="AlphaFoldDB" id="A0A6A4SZW8"/>
<evidence type="ECO:0000256" key="3">
    <source>
        <dbReference type="ARBA" id="ARBA00022473"/>
    </source>
</evidence>
<dbReference type="SUPFAM" id="SSF111479">
    <property type="entry name" value="Fzo-like conserved region"/>
    <property type="match status" value="1"/>
</dbReference>
<dbReference type="PROSITE" id="PS51057">
    <property type="entry name" value="PAIRED_2"/>
    <property type="match status" value="1"/>
</dbReference>
<feature type="compositionally biased region" description="Polar residues" evidence="13">
    <location>
        <begin position="501"/>
        <end position="511"/>
    </location>
</feature>
<proteinExistence type="inferred from homology"/>
<dbReference type="Gene3D" id="1.10.10.10">
    <property type="entry name" value="Winged helix-like DNA-binding domain superfamily/Winged helix DNA-binding domain"/>
    <property type="match status" value="2"/>
</dbReference>
<dbReference type="GO" id="GO:0009653">
    <property type="term" value="P:anatomical structure morphogenesis"/>
    <property type="evidence" value="ECO:0007669"/>
    <property type="project" value="UniProtKB-ARBA"/>
</dbReference>
<accession>A0A6A4SZW8</accession>
<dbReference type="FunFam" id="1.10.10.60:FF:000035">
    <property type="entry name" value="paired box protein Pax-3 isoform X2"/>
    <property type="match status" value="1"/>
</dbReference>
<dbReference type="Pfam" id="PF00292">
    <property type="entry name" value="PAX"/>
    <property type="match status" value="1"/>
</dbReference>
<dbReference type="SUPFAM" id="SSF46689">
    <property type="entry name" value="Homeodomain-like"/>
    <property type="match status" value="2"/>
</dbReference>
<dbReference type="InterPro" id="IPR022106">
    <property type="entry name" value="Pax7_C"/>
</dbReference>
<keyword evidence="8" id="KW-0804">Transcription</keyword>
<dbReference type="CDD" id="cd00086">
    <property type="entry name" value="homeodomain"/>
    <property type="match status" value="1"/>
</dbReference>
<dbReference type="PROSITE" id="PS00034">
    <property type="entry name" value="PAIRED_1"/>
    <property type="match status" value="1"/>
</dbReference>
<dbReference type="InterPro" id="IPR043565">
    <property type="entry name" value="PAX_fam"/>
</dbReference>
<keyword evidence="4" id="KW-0563">Paired box</keyword>
<feature type="compositionally biased region" description="Polar residues" evidence="13">
    <location>
        <begin position="893"/>
        <end position="908"/>
    </location>
</feature>
<evidence type="ECO:0000256" key="7">
    <source>
        <dbReference type="ARBA" id="ARBA00023155"/>
    </source>
</evidence>
<dbReference type="InterPro" id="IPR036388">
    <property type="entry name" value="WH-like_DNA-bd_sf"/>
</dbReference>
<dbReference type="InterPro" id="IPR030381">
    <property type="entry name" value="G_DYNAMIN_dom"/>
</dbReference>
<evidence type="ECO:0000256" key="4">
    <source>
        <dbReference type="ARBA" id="ARBA00022724"/>
    </source>
</evidence>
<evidence type="ECO:0000256" key="9">
    <source>
        <dbReference type="ARBA" id="ARBA00023242"/>
    </source>
</evidence>
<keyword evidence="5" id="KW-0805">Transcription regulation</keyword>
<dbReference type="InterPro" id="IPR006884">
    <property type="entry name" value="Fzo/mitofusin_HR2"/>
</dbReference>
<evidence type="ECO:0000256" key="1">
    <source>
        <dbReference type="ARBA" id="ARBA00004123"/>
    </source>
</evidence>
<dbReference type="FunFam" id="1.10.10.10:FF:000031">
    <property type="entry name" value="Paired box protein Pax-7"/>
    <property type="match status" value="1"/>
</dbReference>
<comment type="subcellular location">
    <subcellularLocation>
        <location evidence="1 10 11">Nucleus</location>
    </subcellularLocation>
</comment>
<dbReference type="GO" id="GO:0003924">
    <property type="term" value="F:GTPase activity"/>
    <property type="evidence" value="ECO:0007669"/>
    <property type="project" value="InterPro"/>
</dbReference>
<keyword evidence="9 10" id="KW-0539">Nucleus</keyword>
<feature type="compositionally biased region" description="Polar residues" evidence="13">
    <location>
        <begin position="925"/>
        <end position="944"/>
    </location>
</feature>
<comment type="caution">
    <text evidence="17">The sequence shown here is derived from an EMBL/GenBank/DDBJ whole genome shotgun (WGS) entry which is preliminary data.</text>
</comment>
<dbReference type="GO" id="GO:0005741">
    <property type="term" value="C:mitochondrial outer membrane"/>
    <property type="evidence" value="ECO:0007669"/>
    <property type="project" value="InterPro"/>
</dbReference>
<dbReference type="Pfam" id="PF04799">
    <property type="entry name" value="Fzo_mitofusin"/>
    <property type="match status" value="1"/>
</dbReference>
<feature type="coiled-coil region" evidence="12">
    <location>
        <begin position="456"/>
        <end position="483"/>
    </location>
</feature>
<dbReference type="InterPro" id="IPR009057">
    <property type="entry name" value="Homeodomain-like_sf"/>
</dbReference>
<comment type="similarity">
    <text evidence="2">Belongs to the paired homeobox family.</text>
</comment>
<dbReference type="GO" id="GO:0005634">
    <property type="term" value="C:nucleus"/>
    <property type="evidence" value="ECO:0007669"/>
    <property type="project" value="UniProtKB-SubCell"/>
</dbReference>
<feature type="domain" description="Dynamin-type G" evidence="16">
    <location>
        <begin position="1"/>
        <end position="247"/>
    </location>
</feature>
<reference evidence="17 18" key="1">
    <citation type="submission" date="2019-06" db="EMBL/GenBank/DDBJ databases">
        <title>Draft genomes of female and male turbot (Scophthalmus maximus).</title>
        <authorList>
            <person name="Xu H."/>
            <person name="Xu X.-W."/>
            <person name="Shao C."/>
            <person name="Chen S."/>
        </authorList>
    </citation>
    <scope>NUCLEOTIDE SEQUENCE [LARGE SCALE GENOMIC DNA]</scope>
    <source>
        <strain evidence="17">Ysfricsl-2016a</strain>
        <tissue evidence="17">Blood</tissue>
    </source>
</reference>
<dbReference type="GO" id="GO:0008053">
    <property type="term" value="P:mitochondrial fusion"/>
    <property type="evidence" value="ECO:0007669"/>
    <property type="project" value="InterPro"/>
</dbReference>
<dbReference type="InterPro" id="IPR027417">
    <property type="entry name" value="P-loop_NTPase"/>
</dbReference>
<feature type="compositionally biased region" description="Basic and acidic residues" evidence="13">
    <location>
        <begin position="759"/>
        <end position="780"/>
    </location>
</feature>